<feature type="transmembrane region" description="Helical" evidence="1">
    <location>
        <begin position="6"/>
        <end position="24"/>
    </location>
</feature>
<sequence>MLLKNTLMNSSMCFLLYIFLELYINFVRIYDYLLHINKNILLIFTYDIENKVYIIKRGISNGKKLLARILGELF</sequence>
<dbReference type="AlphaFoldDB" id="A0A1G9S0D5"/>
<organism evidence="2 3">
    <name type="scientific">Romboutsia lituseburensis DSM 797</name>
    <dbReference type="NCBI Taxonomy" id="1121325"/>
    <lineage>
        <taxon>Bacteria</taxon>
        <taxon>Bacillati</taxon>
        <taxon>Bacillota</taxon>
        <taxon>Clostridia</taxon>
        <taxon>Peptostreptococcales</taxon>
        <taxon>Peptostreptococcaceae</taxon>
        <taxon>Romboutsia</taxon>
    </lineage>
</organism>
<evidence type="ECO:0000256" key="1">
    <source>
        <dbReference type="SAM" id="Phobius"/>
    </source>
</evidence>
<evidence type="ECO:0000313" key="2">
    <source>
        <dbReference type="EMBL" id="SDM28205.1"/>
    </source>
</evidence>
<keyword evidence="3" id="KW-1185">Reference proteome</keyword>
<proteinExistence type="predicted"/>
<dbReference type="Proteomes" id="UP000199068">
    <property type="component" value="Unassembled WGS sequence"/>
</dbReference>
<evidence type="ECO:0000313" key="3">
    <source>
        <dbReference type="Proteomes" id="UP000199068"/>
    </source>
</evidence>
<dbReference type="STRING" id="1121325.SAMN04515677_10813"/>
<name>A0A1G9S0D5_9FIRM</name>
<protein>
    <submittedName>
        <fullName evidence="2">Uncharacterized protein</fullName>
    </submittedName>
</protein>
<reference evidence="2 3" key="1">
    <citation type="submission" date="2016-10" db="EMBL/GenBank/DDBJ databases">
        <authorList>
            <person name="de Groot N.N."/>
        </authorList>
    </citation>
    <scope>NUCLEOTIDE SEQUENCE [LARGE SCALE GENOMIC DNA]</scope>
    <source>
        <strain evidence="2 3">DSM 797</strain>
    </source>
</reference>
<accession>A0A1G9S0D5</accession>
<gene>
    <name evidence="2" type="ORF">SAMN04515677_10813</name>
</gene>
<keyword evidence="1" id="KW-0812">Transmembrane</keyword>
<dbReference type="EMBL" id="FNGW01000008">
    <property type="protein sequence ID" value="SDM28205.1"/>
    <property type="molecule type" value="Genomic_DNA"/>
</dbReference>
<keyword evidence="1" id="KW-0472">Membrane</keyword>
<keyword evidence="1" id="KW-1133">Transmembrane helix</keyword>